<evidence type="ECO:0000313" key="4">
    <source>
        <dbReference type="Proteomes" id="UP000219050"/>
    </source>
</evidence>
<dbReference type="GO" id="GO:0016616">
    <property type="term" value="F:oxidoreductase activity, acting on the CH-OH group of donors, NAD or NADP as acceptor"/>
    <property type="evidence" value="ECO:0007669"/>
    <property type="project" value="UniProtKB-ARBA"/>
</dbReference>
<dbReference type="KEGG" id="cmag:CBW24_16025"/>
<dbReference type="SMART" id="SM00822">
    <property type="entry name" value="PKS_KR"/>
    <property type="match status" value="1"/>
</dbReference>
<dbReference type="Proteomes" id="UP000219050">
    <property type="component" value="Plasmid pDY25-B"/>
</dbReference>
<dbReference type="RefSeq" id="WP_097374395.1">
    <property type="nucleotide sequence ID" value="NZ_CP021406.1"/>
</dbReference>
<dbReference type="PRINTS" id="PR00080">
    <property type="entry name" value="SDRFAMILY"/>
</dbReference>
<dbReference type="OrthoDB" id="20590at2"/>
<dbReference type="InterPro" id="IPR036291">
    <property type="entry name" value="NAD(P)-bd_dom_sf"/>
</dbReference>
<dbReference type="EMBL" id="CP021406">
    <property type="protein sequence ID" value="ATI43664.1"/>
    <property type="molecule type" value="Genomic_DNA"/>
</dbReference>
<dbReference type="Gene3D" id="3.40.50.720">
    <property type="entry name" value="NAD(P)-binding Rossmann-like Domain"/>
    <property type="match status" value="1"/>
</dbReference>
<dbReference type="NCBIfam" id="NF005559">
    <property type="entry name" value="PRK07231.1"/>
    <property type="match status" value="1"/>
</dbReference>
<evidence type="ECO:0000313" key="3">
    <source>
        <dbReference type="EMBL" id="ATI43664.1"/>
    </source>
</evidence>
<feature type="domain" description="Ketoreductase" evidence="2">
    <location>
        <begin position="10"/>
        <end position="187"/>
    </location>
</feature>
<protein>
    <recommendedName>
        <fullName evidence="2">Ketoreductase domain-containing protein</fullName>
    </recommendedName>
</protein>
<dbReference type="FunFam" id="3.40.50.720:FF:000084">
    <property type="entry name" value="Short-chain dehydrogenase reductase"/>
    <property type="match status" value="1"/>
</dbReference>
<name>A0A291M432_9RHOB</name>
<organism evidence="3 4">
    <name type="scientific">Pacificitalea manganoxidans</name>
    <dbReference type="NCBI Taxonomy" id="1411902"/>
    <lineage>
        <taxon>Bacteria</taxon>
        <taxon>Pseudomonadati</taxon>
        <taxon>Pseudomonadota</taxon>
        <taxon>Alphaproteobacteria</taxon>
        <taxon>Rhodobacterales</taxon>
        <taxon>Paracoccaceae</taxon>
        <taxon>Pacificitalea</taxon>
    </lineage>
</organism>
<reference evidence="3 4" key="1">
    <citation type="submission" date="2017-05" db="EMBL/GenBank/DDBJ databases">
        <title>Comparative genomic and metabolic analysis of manganese-oxidizing mechanisms in Celeribater manganoxidans DY25T: its adaption to the environment of polymetallic nodule.</title>
        <authorList>
            <person name="Wang X."/>
        </authorList>
    </citation>
    <scope>NUCLEOTIDE SEQUENCE [LARGE SCALE GENOMIC DNA]</scope>
    <source>
        <strain evidence="3 4">DY25</strain>
        <plasmid evidence="4">pdy25-b</plasmid>
    </source>
</reference>
<dbReference type="InterPro" id="IPR020904">
    <property type="entry name" value="Sc_DH/Rdtase_CS"/>
</dbReference>
<comment type="similarity">
    <text evidence="1">Belongs to the short-chain dehydrogenases/reductases (SDR) family.</text>
</comment>
<accession>A0A291M432</accession>
<dbReference type="GO" id="GO:0030497">
    <property type="term" value="P:fatty acid elongation"/>
    <property type="evidence" value="ECO:0007669"/>
    <property type="project" value="TreeGrafter"/>
</dbReference>
<dbReference type="AlphaFoldDB" id="A0A291M432"/>
<dbReference type="PANTHER" id="PTHR42760">
    <property type="entry name" value="SHORT-CHAIN DEHYDROGENASES/REDUCTASES FAMILY MEMBER"/>
    <property type="match status" value="1"/>
</dbReference>
<dbReference type="Pfam" id="PF13561">
    <property type="entry name" value="adh_short_C2"/>
    <property type="match status" value="1"/>
</dbReference>
<sequence length="251" mass="25673">MSTTGLLTGKRIVVTGGGQGNGRAIAEGMAGAGAEVIIVDLVETNAIEAALSIGMTKDHAFALDISDRDGANTFAAAVAEKFGAVDCLVNNAGILIRGKLTDEKAAANWDKTMAVNVTGTFNMVQAFRETLIETKGSIINIGSIQSFVAAPNSAAYSASKGAVIQLTKALASELAISGVRVNGIAPGVMRTPMTVSTLANEAAIGHLMQHIPMRRVGEASELGGPAIFLASDMASYVTGVMMPVDGGYLSV</sequence>
<proteinExistence type="inferred from homology"/>
<dbReference type="SUPFAM" id="SSF51735">
    <property type="entry name" value="NAD(P)-binding Rossmann-fold domains"/>
    <property type="match status" value="1"/>
</dbReference>
<dbReference type="PRINTS" id="PR00081">
    <property type="entry name" value="GDHRDH"/>
</dbReference>
<geneLocation type="plasmid" evidence="4">
    <name>pdy25-b</name>
</geneLocation>
<dbReference type="PROSITE" id="PS00061">
    <property type="entry name" value="ADH_SHORT"/>
    <property type="match status" value="1"/>
</dbReference>
<dbReference type="InterPro" id="IPR002347">
    <property type="entry name" value="SDR_fam"/>
</dbReference>
<gene>
    <name evidence="3" type="ORF">CBW24_16025</name>
</gene>
<keyword evidence="3" id="KW-0614">Plasmid</keyword>
<dbReference type="PANTHER" id="PTHR42760:SF135">
    <property type="entry name" value="BLL7886 PROTEIN"/>
    <property type="match status" value="1"/>
</dbReference>
<keyword evidence="4" id="KW-1185">Reference proteome</keyword>
<dbReference type="InterPro" id="IPR057326">
    <property type="entry name" value="KR_dom"/>
</dbReference>
<evidence type="ECO:0000259" key="2">
    <source>
        <dbReference type="SMART" id="SM00822"/>
    </source>
</evidence>
<evidence type="ECO:0000256" key="1">
    <source>
        <dbReference type="ARBA" id="ARBA00006484"/>
    </source>
</evidence>